<dbReference type="EMBL" id="JAVFKM010000002">
    <property type="protein sequence ID" value="MEF3112412.1"/>
    <property type="molecule type" value="Genomic_DNA"/>
</dbReference>
<sequence>MTAPPLPTWAEREVLTAAKLNTSVRAPYAYLADMPRVACRGYAPGQSLAPGAKSFLRWGAVTANAFTSDAAAQWVTALETGLYVVNAHLTVRPSTVQPSGDGVMLFVQTRAPSGAQTNVVTVREIAQQSQTLQTITACSIVHLTAGTSIGVAAYLDSGAKPYTVQEAGALGGLTAFMAAPTGAYGGPSAQLVDAPTWADGEHLDAAVMTRRITQPLSRLYSPPRFACRAMAPYSAASGQRRTLPWKAGGAFEQSGGWTTDGTTFTAPASGLYWVSLCAATMRTGPEGAYGSYQMNLMRNGELTSLHQRQVTRTDYQASIAATDLTYLNAGDRLSVEFLGTGTGLTWRAPSDDDSTHWGTISAVMLSASATSMEA</sequence>
<organism evidence="1 2">
    <name type="scientific">Streptomyces chrestomyceticus</name>
    <dbReference type="NCBI Taxonomy" id="68185"/>
    <lineage>
        <taxon>Bacteria</taxon>
        <taxon>Bacillati</taxon>
        <taxon>Actinomycetota</taxon>
        <taxon>Actinomycetes</taxon>
        <taxon>Kitasatosporales</taxon>
        <taxon>Streptomycetaceae</taxon>
        <taxon>Streptomyces</taxon>
    </lineage>
</organism>
<reference evidence="1 2" key="1">
    <citation type="submission" date="2023-08" db="EMBL/GenBank/DDBJ databases">
        <authorList>
            <person name="Sharma P."/>
            <person name="Verma V."/>
            <person name="Mohan M.K."/>
            <person name="Dubey A.K."/>
        </authorList>
    </citation>
    <scope>NUCLEOTIDE SEQUENCE [LARGE SCALE GENOMIC DNA]</scope>
    <source>
        <strain evidence="1 2">ADP4</strain>
    </source>
</reference>
<gene>
    <name evidence="1" type="ORF">RB636_04250</name>
</gene>
<dbReference type="InterPro" id="IPR008983">
    <property type="entry name" value="Tumour_necrosis_fac-like_dom"/>
</dbReference>
<dbReference type="SUPFAM" id="SSF49842">
    <property type="entry name" value="TNF-like"/>
    <property type="match status" value="1"/>
</dbReference>
<name>A0ABU7WLV5_9ACTN</name>
<dbReference type="Gene3D" id="2.60.120.40">
    <property type="match status" value="1"/>
</dbReference>
<protein>
    <recommendedName>
        <fullName evidence="3">C1q domain-containing protein</fullName>
    </recommendedName>
</protein>
<dbReference type="Proteomes" id="UP001348265">
    <property type="component" value="Unassembled WGS sequence"/>
</dbReference>
<evidence type="ECO:0000313" key="1">
    <source>
        <dbReference type="EMBL" id="MEF3112412.1"/>
    </source>
</evidence>
<keyword evidence="2" id="KW-1185">Reference proteome</keyword>
<accession>A0ABU7WLV5</accession>
<evidence type="ECO:0000313" key="2">
    <source>
        <dbReference type="Proteomes" id="UP001348265"/>
    </source>
</evidence>
<proteinExistence type="predicted"/>
<evidence type="ECO:0008006" key="3">
    <source>
        <dbReference type="Google" id="ProtNLM"/>
    </source>
</evidence>
<comment type="caution">
    <text evidence="1">The sequence shown here is derived from an EMBL/GenBank/DDBJ whole genome shotgun (WGS) entry which is preliminary data.</text>
</comment>
<dbReference type="RefSeq" id="WP_331785409.1">
    <property type="nucleotide sequence ID" value="NZ_JAVFKM010000002.1"/>
</dbReference>